<dbReference type="AlphaFoldDB" id="A0A8D2D7X5"/>
<reference evidence="2" key="2">
    <citation type="submission" date="2025-08" db="UniProtKB">
        <authorList>
            <consortium name="Ensembl"/>
        </authorList>
    </citation>
    <scope>IDENTIFICATION</scope>
</reference>
<dbReference type="PANTHER" id="PTHR12733">
    <property type="entry name" value="MITOCHONDRIAL ATP SYNTHASE B CHAIN"/>
    <property type="match status" value="1"/>
</dbReference>
<comment type="similarity">
    <text evidence="1">Belongs to the eukaryotic ATPase B chain family.</text>
</comment>
<sequence length="76" mass="8782">MLLWVVISAATTATPCLRNAAFLRPRVLQATRIFHTEQPHLASLLPLPEYRGKVHLGMIPEEFFQFRCPKTEYMIN</sequence>
<dbReference type="PANTHER" id="PTHR12733:SF3">
    <property type="entry name" value="ATP SYNTHASE F(0) COMPLEX SUBUNIT B1, MITOCHONDRIAL"/>
    <property type="match status" value="1"/>
</dbReference>
<proteinExistence type="inferred from homology"/>
<keyword evidence="1" id="KW-0375">Hydrogen ion transport</keyword>
<dbReference type="GO" id="GO:0046933">
    <property type="term" value="F:proton-transporting ATP synthase activity, rotational mechanism"/>
    <property type="evidence" value="ECO:0007669"/>
    <property type="project" value="TreeGrafter"/>
</dbReference>
<dbReference type="Proteomes" id="UP000694564">
    <property type="component" value="Chromosome 1"/>
</dbReference>
<reference evidence="2" key="3">
    <citation type="submission" date="2025-09" db="UniProtKB">
        <authorList>
            <consortium name="Ensembl"/>
        </authorList>
    </citation>
    <scope>IDENTIFICATION</scope>
</reference>
<evidence type="ECO:0000313" key="3">
    <source>
        <dbReference type="Proteomes" id="UP000694564"/>
    </source>
</evidence>
<protein>
    <recommendedName>
        <fullName evidence="1">ATP synthase subunit b</fullName>
    </recommendedName>
</protein>
<keyword evidence="1" id="KW-0406">Ion transport</keyword>
<dbReference type="Ensembl" id="ENSSVLT00005023529.1">
    <property type="protein sequence ID" value="ENSSVLP00005021117.1"/>
    <property type="gene ID" value="ENSSVLG00005016873.1"/>
</dbReference>
<comment type="subcellular location">
    <subcellularLocation>
        <location evidence="1">Mitochondrion</location>
    </subcellularLocation>
    <subcellularLocation>
        <location evidence="1">Mitochondrion inner membrane</location>
    </subcellularLocation>
</comment>
<dbReference type="OrthoDB" id="9835794at2759"/>
<keyword evidence="1" id="KW-0472">Membrane</keyword>
<keyword evidence="3" id="KW-1185">Reference proteome</keyword>
<organism evidence="2 3">
    <name type="scientific">Sciurus vulgaris</name>
    <name type="common">Eurasian red squirrel</name>
    <dbReference type="NCBI Taxonomy" id="55149"/>
    <lineage>
        <taxon>Eukaryota</taxon>
        <taxon>Metazoa</taxon>
        <taxon>Chordata</taxon>
        <taxon>Craniata</taxon>
        <taxon>Vertebrata</taxon>
        <taxon>Euteleostomi</taxon>
        <taxon>Mammalia</taxon>
        <taxon>Eutheria</taxon>
        <taxon>Euarchontoglires</taxon>
        <taxon>Glires</taxon>
        <taxon>Rodentia</taxon>
        <taxon>Sciuromorpha</taxon>
        <taxon>Sciuridae</taxon>
        <taxon>Sciurinae</taxon>
        <taxon>Sciurini</taxon>
        <taxon>Sciurus</taxon>
    </lineage>
</organism>
<reference evidence="2" key="1">
    <citation type="submission" date="2020-06" db="EMBL/GenBank/DDBJ databases">
        <authorList>
            <consortium name="Wellcome Sanger Institute Data Sharing"/>
        </authorList>
    </citation>
    <scope>NUCLEOTIDE SEQUENCE [LARGE SCALE GENOMIC DNA]</scope>
</reference>
<comment type="function">
    <text evidence="1">Subunit b, of the mitochondrial membrane ATP synthase complex (F(1)F(0) ATP synthase or Complex V) that produces ATP from ADP in the presence of a proton gradient across the membrane which is generated by electron transport complexes of the respiratory chain. ATP synthase complex consist of a soluble F(1) head domain - the catalytic core - and a membrane F(1) domain - the membrane proton channel. These two domains are linked by a central stalk rotating inside the F(1) region and a stationary peripheral stalk. During catalysis, ATP synthesis in the catalytic domain of F(1) is coupled via a rotary mechanism of the central stalk subunits to proton translocation. In vivo, can only synthesize ATP although its ATP hydrolase activity can be activated artificially in vitro. Part of the complex F(0) domain. Part of the complex F(0) domain and the peripheric stalk, which acts as a stator to hold the catalytic alpha(3)beta(3) subcomplex and subunit a/ATP6 static relative to the rotary elements.</text>
</comment>
<keyword evidence="1" id="KW-0813">Transport</keyword>
<keyword evidence="1" id="KW-0999">Mitochondrion inner membrane</keyword>
<keyword evidence="1" id="KW-0138">CF(0)</keyword>
<dbReference type="InterPro" id="IPR013837">
    <property type="entry name" value="ATP_synth_F0_suB"/>
</dbReference>
<evidence type="ECO:0000313" key="2">
    <source>
        <dbReference type="Ensembl" id="ENSSVLP00005021117.1"/>
    </source>
</evidence>
<keyword evidence="1" id="KW-0496">Mitochondrion</keyword>
<dbReference type="GO" id="GO:0005743">
    <property type="term" value="C:mitochondrial inner membrane"/>
    <property type="evidence" value="ECO:0007669"/>
    <property type="project" value="UniProtKB-SubCell"/>
</dbReference>
<name>A0A8D2D7X5_SCIVU</name>
<comment type="subunit">
    <text evidence="1">F-type ATPases have 2 components, CF(1) - the catalytic core - and CF(0) - the membrane proton channel. CF(1) and CF(0) have multiple subunits.</text>
</comment>
<dbReference type="GO" id="GO:0045259">
    <property type="term" value="C:proton-transporting ATP synthase complex"/>
    <property type="evidence" value="ECO:0007669"/>
    <property type="project" value="UniProtKB-KW"/>
</dbReference>
<accession>A0A8D2D7X5</accession>
<dbReference type="GeneTree" id="ENSGT00960000187418"/>
<evidence type="ECO:0000256" key="1">
    <source>
        <dbReference type="RuleBase" id="RU368017"/>
    </source>
</evidence>